<proteinExistence type="predicted"/>
<feature type="region of interest" description="Disordered" evidence="1">
    <location>
        <begin position="102"/>
        <end position="127"/>
    </location>
</feature>
<sequence length="568" mass="63690">MYPRQHLRSRRPPRRRPPHRRTATCTDVPVLVGGGGAAVIPCVLRAPHLGLVQGRPRRDVAAGGAVPPGQQLPGAPGGPRRGALAVRRAGVRARRVRVCARGQRVDRRRTQHRPLPQPHHAASRRRDAPLAPPLVLFRQPQRLARHTGRLDGGVRQAASGPVLHPAPSCLAARKKITKKLPHSRVTSEYLWHFMLVDAAATPNSMMSLCGNTNTSRGADTFMLETDVVPPTPASPSAENKVSNNSPDMCSMQCGSDDNAPAAAVPLGVSKSCSIAFRQSWYISTSCCTSSIGVLMFGVAKATEISEDHKMLELCLASCLMFNCNLDNVLLQQPWLPPNLLQNQHHGCSMHAMSYANNWVFNRGRYTEGENVVAVREMRKLSFTPVQWSSTCCALVLKFVWSPLVSAWSSVTILYRWSDRMCTCLWNEYFVLILHHKSSAFQHLVFVQQRENESPYSLESIQAVLLLVFMGAHWWWRNSEMFLCQAFIKFQQHQQATSALVYLYRPCIDDRYCQLVVQRVNPCYSGIKGTLEERRPWSEKYSLVFQIGDELVVQFHYCAPNKVRLSSDH</sequence>
<protein>
    <submittedName>
        <fullName evidence="2">Uncharacterized protein</fullName>
    </submittedName>
</protein>
<accession>A0A9W8CFR4</accession>
<evidence type="ECO:0000313" key="2">
    <source>
        <dbReference type="EMBL" id="KAJ1256495.1"/>
    </source>
</evidence>
<reference evidence="2 3" key="1">
    <citation type="submission" date="2022-10" db="EMBL/GenBank/DDBJ databases">
        <title>WGS assembly of Paspalum vaginatum 540-79.</title>
        <authorList>
            <person name="Sun G."/>
            <person name="Wase N."/>
            <person name="Shu S."/>
            <person name="Jenkins J."/>
            <person name="Zhou B."/>
            <person name="Torres-Rodriguez J."/>
            <person name="Chen C."/>
            <person name="Sandor L."/>
            <person name="Plott C."/>
            <person name="Yoshinga Y."/>
            <person name="Daum C."/>
            <person name="Qi P."/>
            <person name="Barry K."/>
            <person name="Lipzen A."/>
            <person name="Berry L."/>
            <person name="Pedersen C."/>
            <person name="Gottilla T."/>
            <person name="Foltz A."/>
            <person name="Yu H."/>
            <person name="O'Malley R."/>
            <person name="Zhang C."/>
            <person name="Devos K."/>
            <person name="Sigmon B."/>
            <person name="Yu B."/>
            <person name="Obata T."/>
            <person name="Schmutz J."/>
            <person name="Schnable J."/>
        </authorList>
    </citation>
    <scope>NUCLEOTIDE SEQUENCE [LARGE SCALE GENOMIC DNA]</scope>
    <source>
        <strain evidence="3">cv. 540-79</strain>
    </source>
</reference>
<keyword evidence="3" id="KW-1185">Reference proteome</keyword>
<evidence type="ECO:0000313" key="3">
    <source>
        <dbReference type="Proteomes" id="UP001164776"/>
    </source>
</evidence>
<comment type="caution">
    <text evidence="2">The sequence shown here is derived from an EMBL/GenBank/DDBJ whole genome shotgun (WGS) entry which is preliminary data.</text>
</comment>
<organism evidence="2 3">
    <name type="scientific">Paspalum vaginatum</name>
    <name type="common">seashore paspalum</name>
    <dbReference type="NCBI Taxonomy" id="158149"/>
    <lineage>
        <taxon>Eukaryota</taxon>
        <taxon>Viridiplantae</taxon>
        <taxon>Streptophyta</taxon>
        <taxon>Embryophyta</taxon>
        <taxon>Tracheophyta</taxon>
        <taxon>Spermatophyta</taxon>
        <taxon>Magnoliopsida</taxon>
        <taxon>Liliopsida</taxon>
        <taxon>Poales</taxon>
        <taxon>Poaceae</taxon>
        <taxon>PACMAD clade</taxon>
        <taxon>Panicoideae</taxon>
        <taxon>Andropogonodae</taxon>
        <taxon>Paspaleae</taxon>
        <taxon>Paspalinae</taxon>
        <taxon>Paspalum</taxon>
    </lineage>
</organism>
<gene>
    <name evidence="2" type="ORF">BS78_K014200</name>
</gene>
<dbReference type="AlphaFoldDB" id="A0A9W8CFR4"/>
<dbReference type="Proteomes" id="UP001164776">
    <property type="component" value="Unassembled WGS sequence"/>
</dbReference>
<feature type="compositionally biased region" description="Low complexity" evidence="1">
    <location>
        <begin position="61"/>
        <end position="74"/>
    </location>
</feature>
<feature type="region of interest" description="Disordered" evidence="1">
    <location>
        <begin position="1"/>
        <end position="21"/>
    </location>
</feature>
<dbReference type="EMBL" id="MU629506">
    <property type="protein sequence ID" value="KAJ1256495.1"/>
    <property type="molecule type" value="Genomic_DNA"/>
</dbReference>
<name>A0A9W8CFR4_9POAL</name>
<feature type="region of interest" description="Disordered" evidence="1">
    <location>
        <begin position="60"/>
        <end position="82"/>
    </location>
</feature>
<evidence type="ECO:0000256" key="1">
    <source>
        <dbReference type="SAM" id="MobiDB-lite"/>
    </source>
</evidence>